<dbReference type="EMBL" id="JAUHHV010000008">
    <property type="protein sequence ID" value="KAK1414935.1"/>
    <property type="molecule type" value="Genomic_DNA"/>
</dbReference>
<organism evidence="1 2">
    <name type="scientific">Tagetes erecta</name>
    <name type="common">African marigold</name>
    <dbReference type="NCBI Taxonomy" id="13708"/>
    <lineage>
        <taxon>Eukaryota</taxon>
        <taxon>Viridiplantae</taxon>
        <taxon>Streptophyta</taxon>
        <taxon>Embryophyta</taxon>
        <taxon>Tracheophyta</taxon>
        <taxon>Spermatophyta</taxon>
        <taxon>Magnoliopsida</taxon>
        <taxon>eudicotyledons</taxon>
        <taxon>Gunneridae</taxon>
        <taxon>Pentapetalae</taxon>
        <taxon>asterids</taxon>
        <taxon>campanulids</taxon>
        <taxon>Asterales</taxon>
        <taxon>Asteraceae</taxon>
        <taxon>Asteroideae</taxon>
        <taxon>Heliantheae alliance</taxon>
        <taxon>Tageteae</taxon>
        <taxon>Tagetes</taxon>
    </lineage>
</organism>
<comment type="caution">
    <text evidence="1">The sequence shown here is derived from an EMBL/GenBank/DDBJ whole genome shotgun (WGS) entry which is preliminary data.</text>
</comment>
<protein>
    <submittedName>
        <fullName evidence="1">Uncharacterized protein</fullName>
    </submittedName>
</protein>
<name>A0AAD8K1Z8_TARER</name>
<evidence type="ECO:0000313" key="2">
    <source>
        <dbReference type="Proteomes" id="UP001229421"/>
    </source>
</evidence>
<reference evidence="1" key="1">
    <citation type="journal article" date="2023" name="bioRxiv">
        <title>Improved chromosome-level genome assembly for marigold (Tagetes erecta).</title>
        <authorList>
            <person name="Jiang F."/>
            <person name="Yuan L."/>
            <person name="Wang S."/>
            <person name="Wang H."/>
            <person name="Xu D."/>
            <person name="Wang A."/>
            <person name="Fan W."/>
        </authorList>
    </citation>
    <scope>NUCLEOTIDE SEQUENCE</scope>
    <source>
        <strain evidence="1">WSJ</strain>
        <tissue evidence="1">Leaf</tissue>
    </source>
</reference>
<evidence type="ECO:0000313" key="1">
    <source>
        <dbReference type="EMBL" id="KAK1414935.1"/>
    </source>
</evidence>
<gene>
    <name evidence="1" type="ORF">QVD17_30700</name>
</gene>
<dbReference type="AlphaFoldDB" id="A0AAD8K1Z8"/>
<sequence length="147" mass="16410">MEQISKSLKDNSVKSDLNSSFEFIASKVNATEDEYFKVDWDLKEAKQDNHFAEKNAMKTEIHIGSCDLNSPKLDDSKAINNEYVKEDVAEINIEKAAVNTKKVVSNPMKTEKQIGYCELNSPENDASKIVNPSLCFSASNSFLIPSP</sequence>
<proteinExistence type="predicted"/>
<keyword evidence="2" id="KW-1185">Reference proteome</keyword>
<dbReference type="Proteomes" id="UP001229421">
    <property type="component" value="Unassembled WGS sequence"/>
</dbReference>
<accession>A0AAD8K1Z8</accession>